<feature type="active site" description="Proton donor" evidence="6">
    <location>
        <position position="554"/>
    </location>
</feature>
<feature type="active site" description="Nucleophile" evidence="6">
    <location>
        <position position="486"/>
    </location>
</feature>
<dbReference type="InterPro" id="IPR038417">
    <property type="entry name" value="Alpga-gal_N_sf"/>
</dbReference>
<evidence type="ECO:0000256" key="1">
    <source>
        <dbReference type="ARBA" id="ARBA00001255"/>
    </source>
</evidence>
<feature type="domain" description="Glycosyl hydrolase family 36 N-terminal" evidence="9">
    <location>
        <begin position="56"/>
        <end position="291"/>
    </location>
</feature>
<dbReference type="EC" id="3.2.1.22" evidence="2 5"/>
<proteinExistence type="inferred from homology"/>
<dbReference type="PRINTS" id="PR00743">
    <property type="entry name" value="GLHYDRLASE36"/>
</dbReference>
<dbReference type="PROSITE" id="PS00512">
    <property type="entry name" value="ALPHA_GALACTOSIDASE"/>
    <property type="match status" value="1"/>
</dbReference>
<organism evidence="10 11">
    <name type="scientific">Pseudarcicella hirudinis</name>
    <dbReference type="NCBI Taxonomy" id="1079859"/>
    <lineage>
        <taxon>Bacteria</taxon>
        <taxon>Pseudomonadati</taxon>
        <taxon>Bacteroidota</taxon>
        <taxon>Cytophagia</taxon>
        <taxon>Cytophagales</taxon>
        <taxon>Flectobacillaceae</taxon>
        <taxon>Pseudarcicella</taxon>
    </lineage>
</organism>
<feature type="binding site" evidence="7">
    <location>
        <position position="532"/>
    </location>
    <ligand>
        <name>substrate</name>
    </ligand>
</feature>
<feature type="binding site" evidence="7">
    <location>
        <begin position="484"/>
        <end position="488"/>
    </location>
    <ligand>
        <name>substrate</name>
    </ligand>
</feature>
<comment type="catalytic activity">
    <reaction evidence="1 5">
        <text>Hydrolysis of terminal, non-reducing alpha-D-galactose residues in alpha-D-galactosides, including galactose oligosaccharides, galactomannans and galactolipids.</text>
        <dbReference type="EC" id="3.2.1.22"/>
    </reaction>
</comment>
<accession>A0A1I5TZF8</accession>
<keyword evidence="11" id="KW-1185">Reference proteome</keyword>
<evidence type="ECO:0000313" key="11">
    <source>
        <dbReference type="Proteomes" id="UP000199306"/>
    </source>
</evidence>
<dbReference type="InterPro" id="IPR031705">
    <property type="entry name" value="Glyco_hydro_36_C"/>
</dbReference>
<comment type="similarity">
    <text evidence="5">Belongs to the glycosyl hydrolase.</text>
</comment>
<keyword evidence="4 5" id="KW-0326">Glycosidase</keyword>
<evidence type="ECO:0000259" key="9">
    <source>
        <dbReference type="Pfam" id="PF16875"/>
    </source>
</evidence>
<dbReference type="InterPro" id="IPR031704">
    <property type="entry name" value="Glyco_hydro_36_N"/>
</dbReference>
<dbReference type="CDD" id="cd14791">
    <property type="entry name" value="GH36"/>
    <property type="match status" value="1"/>
</dbReference>
<dbReference type="Pfam" id="PF16875">
    <property type="entry name" value="Glyco_hydro_36N"/>
    <property type="match status" value="1"/>
</dbReference>
<dbReference type="InterPro" id="IPR017853">
    <property type="entry name" value="GH"/>
</dbReference>
<dbReference type="Gene3D" id="2.60.40.1180">
    <property type="entry name" value="Golgi alpha-mannosidase II"/>
    <property type="match status" value="1"/>
</dbReference>
<dbReference type="PANTHER" id="PTHR43053:SF3">
    <property type="entry name" value="ALPHA-GALACTOSIDASE C-RELATED"/>
    <property type="match status" value="1"/>
</dbReference>
<keyword evidence="3 5" id="KW-0378">Hydrolase</keyword>
<name>A0A1I5TZF8_9BACT</name>
<dbReference type="PIRSF" id="PIRSF005536">
    <property type="entry name" value="Agal"/>
    <property type="match status" value="1"/>
</dbReference>
<dbReference type="Pfam" id="PF16874">
    <property type="entry name" value="Glyco_hydro_36C"/>
    <property type="match status" value="1"/>
</dbReference>
<dbReference type="InterPro" id="IPR050985">
    <property type="entry name" value="Alpha-glycosidase_related"/>
</dbReference>
<feature type="binding site" evidence="7">
    <location>
        <position position="203"/>
    </location>
    <ligand>
        <name>substrate</name>
    </ligand>
</feature>
<evidence type="ECO:0000256" key="7">
    <source>
        <dbReference type="PIRSR" id="PIRSR005536-2"/>
    </source>
</evidence>
<dbReference type="PANTHER" id="PTHR43053">
    <property type="entry name" value="GLYCOSIDASE FAMILY 31"/>
    <property type="match status" value="1"/>
</dbReference>
<reference evidence="10 11" key="1">
    <citation type="submission" date="2016-10" db="EMBL/GenBank/DDBJ databases">
        <authorList>
            <person name="de Groot N.N."/>
        </authorList>
    </citation>
    <scope>NUCLEOTIDE SEQUENCE [LARGE SCALE GENOMIC DNA]</scope>
    <source>
        <strain evidence="11">E92,LMG 26720,CCM 7988</strain>
    </source>
</reference>
<dbReference type="RefSeq" id="WP_092017575.1">
    <property type="nucleotide sequence ID" value="NZ_FOXH01000006.1"/>
</dbReference>
<dbReference type="Proteomes" id="UP000199306">
    <property type="component" value="Unassembled WGS sequence"/>
</dbReference>
<dbReference type="OrthoDB" id="9758822at2"/>
<dbReference type="GO" id="GO:0004557">
    <property type="term" value="F:alpha-galactosidase activity"/>
    <property type="evidence" value="ECO:0007669"/>
    <property type="project" value="UniProtKB-UniRule"/>
</dbReference>
<gene>
    <name evidence="10" type="ORF">SAMN04515674_106282</name>
</gene>
<feature type="domain" description="Glycosyl hydrolase family 36 C-terminal" evidence="8">
    <location>
        <begin position="649"/>
        <end position="736"/>
    </location>
</feature>
<dbReference type="Gene3D" id="2.70.98.60">
    <property type="entry name" value="alpha-galactosidase from lactobacil brevis"/>
    <property type="match status" value="1"/>
</dbReference>
<evidence type="ECO:0000313" key="10">
    <source>
        <dbReference type="EMBL" id="SFP88291.1"/>
    </source>
</evidence>
<dbReference type="InterPro" id="IPR013785">
    <property type="entry name" value="Aldolase_TIM"/>
</dbReference>
<dbReference type="STRING" id="1079859.SAMN04515674_106282"/>
<dbReference type="InterPro" id="IPR002252">
    <property type="entry name" value="Glyco_hydro_36"/>
</dbReference>
<dbReference type="GO" id="GO:0016052">
    <property type="term" value="P:carbohydrate catabolic process"/>
    <property type="evidence" value="ECO:0007669"/>
    <property type="project" value="InterPro"/>
</dbReference>
<evidence type="ECO:0000259" key="8">
    <source>
        <dbReference type="Pfam" id="PF16874"/>
    </source>
</evidence>
<evidence type="ECO:0000256" key="5">
    <source>
        <dbReference type="PIRNR" id="PIRNR005536"/>
    </source>
</evidence>
<feature type="binding site" evidence="7">
    <location>
        <position position="450"/>
    </location>
    <ligand>
        <name>substrate</name>
    </ligand>
</feature>
<evidence type="ECO:0000256" key="6">
    <source>
        <dbReference type="PIRSR" id="PIRSR005536-1"/>
    </source>
</evidence>
<sequence length="741" mass="84853">MTLSFTFNICLTRKSGILIALLSFFVSGVFAQNQKKITIPVETLHNALVLQKDDGGRLGIIYFGTKLNSPSEYDFIPSMYKRGDDYSGILNAAYTPSGSRNLVEPAIEVIHSDGNTSLDLQYVSHNWQQTDENVSTLSILLRDPKYAFEVTLFYKVYFKEDVIEQWSVIKNLEKGVVTLHKYASANLYLSAENYYLKHYHGDWAKEMRPEESRLTAGIKVLDSKLGTRANLYQPPTFMVSLDKAATEDEGKVLLGSLEWSGNFKIDLEVDPLNNLRIIAGINPFASEYALQPAQEFTSPAFLFTFSDKGKGNASRNLHRWARKYRILDGNGSRLTLLNNWEATYFDFNENKLAELIRDTKKLGVDMFLLDDGWFGNKYPRNDDHAGLGDWKENVKKLPSGIGYLVKEAQKNEVKFGIWVEPEMVNPPSELYEKHPDWVIRQPGRPEHLYRNQHVLDLSNPQVQDFVFGVLDNILVKNPDVAFFKWDCNAVIYNAYSAYLQKQSHLYVEYVRGLYKVLEKLRAKYPKLPMMLCSGGGGRVDYAALKYFTEFWLSDNTDPLERVFIQWEYSYFYPAIAHCNHVTDWGKQPVKYRTDVAMMGKLGFDIVVSKLDEKDLKFCQQAVLNYKSLNDVIWHGDLYRLADPRENEFASLMFVNEGQDKVVMFNYLVGNRYAEGSKSPVKLKGLNPEKKYKVREVNLYPDTKSTLDENAVYSGNYLMTVGINPDVRSSRTSVVLELTALP</sequence>
<dbReference type="EMBL" id="FOXH01000006">
    <property type="protein sequence ID" value="SFP88291.1"/>
    <property type="molecule type" value="Genomic_DNA"/>
</dbReference>
<dbReference type="SUPFAM" id="SSF51445">
    <property type="entry name" value="(Trans)glycosidases"/>
    <property type="match status" value="1"/>
</dbReference>
<evidence type="ECO:0000256" key="3">
    <source>
        <dbReference type="ARBA" id="ARBA00022801"/>
    </source>
</evidence>
<dbReference type="InterPro" id="IPR013780">
    <property type="entry name" value="Glyco_hydro_b"/>
</dbReference>
<evidence type="ECO:0000256" key="2">
    <source>
        <dbReference type="ARBA" id="ARBA00012755"/>
    </source>
</evidence>
<dbReference type="Gene3D" id="3.20.20.70">
    <property type="entry name" value="Aldolase class I"/>
    <property type="match status" value="1"/>
</dbReference>
<protein>
    <recommendedName>
        <fullName evidence="2 5">Alpha-galactosidase</fullName>
        <ecNumber evidence="2 5">3.2.1.22</ecNumber>
    </recommendedName>
</protein>
<dbReference type="FunFam" id="3.20.20.70:FF:000118">
    <property type="entry name" value="Alpha-galactosidase"/>
    <property type="match status" value="1"/>
</dbReference>
<dbReference type="InterPro" id="IPR000111">
    <property type="entry name" value="Glyco_hydro_27/36_CS"/>
</dbReference>
<dbReference type="AlphaFoldDB" id="A0A1I5TZF8"/>
<evidence type="ECO:0000256" key="4">
    <source>
        <dbReference type="ARBA" id="ARBA00023295"/>
    </source>
</evidence>
<feature type="binding site" evidence="7">
    <location>
        <begin position="370"/>
        <end position="371"/>
    </location>
    <ligand>
        <name>substrate</name>
    </ligand>
</feature>
<dbReference type="Pfam" id="PF02065">
    <property type="entry name" value="Melibiase"/>
    <property type="match status" value="1"/>
</dbReference>
<feature type="binding site" evidence="7">
    <location>
        <position position="554"/>
    </location>
    <ligand>
        <name>substrate</name>
    </ligand>
</feature>